<sequence length="132" mass="13814">MPGPDEVRQLGAVAPGFGGEGGRHSRTLRGVLPRAGATPGAAPGRSRPPAGPGPPARPASEAILDRHAARGTRHAARSTRHPGTWHPALRHPVVGRAHGVQPGRAFPCTAWMSISTLSFVPIAEIPAWMTWL</sequence>
<proteinExistence type="predicted"/>
<evidence type="ECO:0000256" key="1">
    <source>
        <dbReference type="SAM" id="MobiDB-lite"/>
    </source>
</evidence>
<accession>A0ABQ1CI73</accession>
<dbReference type="EMBL" id="BLLN01000002">
    <property type="protein sequence ID" value="GFH70139.1"/>
    <property type="molecule type" value="Genomic_DNA"/>
</dbReference>
<gene>
    <name evidence="2" type="ORF">Sdia_09070</name>
</gene>
<feature type="compositionally biased region" description="Basic residues" evidence="1">
    <location>
        <begin position="69"/>
        <end position="80"/>
    </location>
</feature>
<keyword evidence="3" id="KW-1185">Reference proteome</keyword>
<evidence type="ECO:0000313" key="3">
    <source>
        <dbReference type="Proteomes" id="UP000472710"/>
    </source>
</evidence>
<feature type="compositionally biased region" description="Low complexity" evidence="1">
    <location>
        <begin position="33"/>
        <end position="48"/>
    </location>
</feature>
<reference evidence="2 3" key="1">
    <citation type="submission" date="2020-02" db="EMBL/GenBank/DDBJ databases">
        <title>Whole genome shotgun sequence of Streptomyces diastaticus subsp. diastaticus NBRC 13412.</title>
        <authorList>
            <person name="Ichikawa N."/>
            <person name="Komaki H."/>
            <person name="Tamura T."/>
        </authorList>
    </citation>
    <scope>NUCLEOTIDE SEQUENCE [LARGE SCALE GENOMIC DNA]</scope>
    <source>
        <strain evidence="2 3">NBRC 13412</strain>
    </source>
</reference>
<comment type="caution">
    <text evidence="2">The sequence shown here is derived from an EMBL/GenBank/DDBJ whole genome shotgun (WGS) entry which is preliminary data.</text>
</comment>
<name>A0ABQ1CI73_STRDI</name>
<dbReference type="Proteomes" id="UP000472710">
    <property type="component" value="Unassembled WGS sequence"/>
</dbReference>
<evidence type="ECO:0000313" key="2">
    <source>
        <dbReference type="EMBL" id="GFH70139.1"/>
    </source>
</evidence>
<protein>
    <submittedName>
        <fullName evidence="2">Uncharacterized protein</fullName>
    </submittedName>
</protein>
<organism evidence="2 3">
    <name type="scientific">Streptomyces diastaticus subsp. diastaticus</name>
    <dbReference type="NCBI Taxonomy" id="68040"/>
    <lineage>
        <taxon>Bacteria</taxon>
        <taxon>Bacillati</taxon>
        <taxon>Actinomycetota</taxon>
        <taxon>Actinomycetes</taxon>
        <taxon>Kitasatosporales</taxon>
        <taxon>Streptomycetaceae</taxon>
        <taxon>Streptomyces</taxon>
        <taxon>Streptomyces diastaticus group</taxon>
    </lineage>
</organism>
<feature type="region of interest" description="Disordered" evidence="1">
    <location>
        <begin position="1"/>
        <end position="90"/>
    </location>
</feature>